<dbReference type="InterPro" id="IPR011005">
    <property type="entry name" value="Dihydropteroate_synth-like_sf"/>
</dbReference>
<evidence type="ECO:0000256" key="3">
    <source>
        <dbReference type="ARBA" id="ARBA00001353"/>
    </source>
</evidence>
<dbReference type="GO" id="GO:0046872">
    <property type="term" value="F:metal ion binding"/>
    <property type="evidence" value="ECO:0007669"/>
    <property type="project" value="UniProtKB-KW"/>
</dbReference>
<dbReference type="InterPro" id="IPR000550">
    <property type="entry name" value="Hppk"/>
</dbReference>
<evidence type="ECO:0000256" key="21">
    <source>
        <dbReference type="ARBA" id="ARBA00058009"/>
    </source>
</evidence>
<evidence type="ECO:0000256" key="24">
    <source>
        <dbReference type="ARBA" id="ARBA00068111"/>
    </source>
</evidence>
<comment type="catalytic activity">
    <reaction evidence="1">
        <text>(7,8-dihydropterin-6-yl)methyl diphosphate + 4-aminobenzoate = 7,8-dihydropteroate + diphosphate</text>
        <dbReference type="Rhea" id="RHEA:19949"/>
        <dbReference type="ChEBI" id="CHEBI:17836"/>
        <dbReference type="ChEBI" id="CHEBI:17839"/>
        <dbReference type="ChEBI" id="CHEBI:33019"/>
        <dbReference type="ChEBI" id="CHEBI:72950"/>
        <dbReference type="EC" id="2.5.1.15"/>
    </reaction>
</comment>
<dbReference type="GO" id="GO:0004150">
    <property type="term" value="F:dihydroneopterin aldolase activity"/>
    <property type="evidence" value="ECO:0007669"/>
    <property type="project" value="UniProtKB-EC"/>
</dbReference>
<dbReference type="InterPro" id="IPR035907">
    <property type="entry name" value="Hppk_sf"/>
</dbReference>
<proteinExistence type="inferred from homology"/>
<evidence type="ECO:0000256" key="4">
    <source>
        <dbReference type="ARBA" id="ARBA00001946"/>
    </source>
</evidence>
<dbReference type="InterPro" id="IPR045031">
    <property type="entry name" value="DHP_synth-like"/>
</dbReference>
<keyword evidence="15" id="KW-0547">Nucleotide-binding</keyword>
<keyword evidence="17" id="KW-0067">ATP-binding</keyword>
<evidence type="ECO:0000256" key="6">
    <source>
        <dbReference type="ARBA" id="ARBA00005013"/>
    </source>
</evidence>
<evidence type="ECO:0000256" key="10">
    <source>
        <dbReference type="ARBA" id="ARBA00012458"/>
    </source>
</evidence>
<keyword evidence="27" id="KW-1185">Reference proteome</keyword>
<comment type="caution">
    <text evidence="26">The sequence shown here is derived from an EMBL/GenBank/DDBJ whole genome shotgun (WGS) entry which is preliminary data.</text>
</comment>
<evidence type="ECO:0000256" key="1">
    <source>
        <dbReference type="ARBA" id="ARBA00000012"/>
    </source>
</evidence>
<evidence type="ECO:0000256" key="18">
    <source>
        <dbReference type="ARBA" id="ARBA00022842"/>
    </source>
</evidence>
<keyword evidence="13" id="KW-0808">Transferase</keyword>
<dbReference type="CDD" id="cd00483">
    <property type="entry name" value="HPPK"/>
    <property type="match status" value="1"/>
</dbReference>
<evidence type="ECO:0000256" key="7">
    <source>
        <dbReference type="ARBA" id="ARBA00005051"/>
    </source>
</evidence>
<dbReference type="Pfam" id="PF01288">
    <property type="entry name" value="HPPK"/>
    <property type="match status" value="1"/>
</dbReference>
<dbReference type="OrthoDB" id="615426at2759"/>
<evidence type="ECO:0000256" key="12">
    <source>
        <dbReference type="ARBA" id="ARBA00013253"/>
    </source>
</evidence>
<comment type="pathway">
    <text evidence="7">Cofactor biosynthesis; tetrahydrofolate biosynthesis; 2-amino-4-hydroxy-6-hydroxymethyl-7,8-dihydropteridine diphosphate from 7,8-dihydroneopterin triphosphate: step 4/4.</text>
</comment>
<dbReference type="SUPFAM" id="SSF55083">
    <property type="entry name" value="6-hydroxymethyl-7,8-dihydropterin pyrophosphokinase, HPPK"/>
    <property type="match status" value="1"/>
</dbReference>
<dbReference type="GO" id="GO:0046654">
    <property type="term" value="P:tetrahydrofolate biosynthetic process"/>
    <property type="evidence" value="ECO:0007669"/>
    <property type="project" value="UniProtKB-UniPathway"/>
</dbReference>
<dbReference type="PROSITE" id="PS00792">
    <property type="entry name" value="DHPS_1"/>
    <property type="match status" value="1"/>
</dbReference>
<dbReference type="Pfam" id="PF02152">
    <property type="entry name" value="FolB"/>
    <property type="match status" value="2"/>
</dbReference>
<dbReference type="InterPro" id="IPR006390">
    <property type="entry name" value="DHP_synth_dom"/>
</dbReference>
<dbReference type="EC" id="2.7.6.3" evidence="12"/>
<dbReference type="FunFam" id="3.20.20.20:FF:000006">
    <property type="entry name" value="Dihydropteroate synthase"/>
    <property type="match status" value="1"/>
</dbReference>
<dbReference type="UniPathway" id="UPA00077">
    <property type="reaction ID" value="UER00155"/>
</dbReference>
<evidence type="ECO:0000256" key="14">
    <source>
        <dbReference type="ARBA" id="ARBA00022723"/>
    </source>
</evidence>
<dbReference type="PROSITE" id="PS50972">
    <property type="entry name" value="PTERIN_BINDING"/>
    <property type="match status" value="1"/>
</dbReference>
<evidence type="ECO:0000256" key="20">
    <source>
        <dbReference type="ARBA" id="ARBA00023268"/>
    </source>
</evidence>
<evidence type="ECO:0000256" key="11">
    <source>
        <dbReference type="ARBA" id="ARBA00013043"/>
    </source>
</evidence>
<name>A0A397TJ15_9GLOM</name>
<evidence type="ECO:0000313" key="26">
    <source>
        <dbReference type="EMBL" id="RIA96475.1"/>
    </source>
</evidence>
<evidence type="ECO:0000256" key="9">
    <source>
        <dbReference type="ARBA" id="ARBA00009951"/>
    </source>
</evidence>
<dbReference type="SMART" id="SM00905">
    <property type="entry name" value="FolB"/>
    <property type="match status" value="2"/>
</dbReference>
<comment type="similarity">
    <text evidence="8">In the N-terminal section; belongs to the DHNA family.</text>
</comment>
<evidence type="ECO:0000256" key="13">
    <source>
        <dbReference type="ARBA" id="ARBA00022679"/>
    </source>
</evidence>
<dbReference type="STRING" id="658196.A0A397TJ15"/>
<feature type="domain" description="Pterin-binding" evidence="25">
    <location>
        <begin position="465"/>
        <end position="730"/>
    </location>
</feature>
<dbReference type="CDD" id="cd00739">
    <property type="entry name" value="DHPS"/>
    <property type="match status" value="1"/>
</dbReference>
<sequence length="740" mass="82765">MEDKIIIKDLEVHNIIGVDSWERVKKQPIIINLIIYTDISHAGDTDHLPYSIDYSTVTKSVTKFSEESSFKSIEALADAIAKLCITEFHTPKVNIRLEKPKALLHAKCAGVEITRTKEDYYNELSQSQVNANAIISTSSGNGYNDRIFVQDLRLNTIIGVNPWESEEKQSVIVNLIIYPTYKVDSGKDYVIKPHNYRTIVRTVSKHVEESKYKTVEAFATSIARIAIMECHVNKITVRVEKPSALMFAASAGVEIVRSQASFNKNISNTFTGVQNRDVKELPEGYNHLVYIALGSNMGNCIGNINEALRLLESECKILDTSFMYETSPMYVVDQPIFLNSACKIATNLDPEELLIKLKNIETNMGRTQTIRHGQRPIDLDIIFYDGIEYTTSTLTIPHQLMSEREFVLRPLCDIAKGFEHPKLFRTCGQLLSHYLKSPSYSPNNFVDKILPININDIILKWSTKTFIMGVINVTPDSFSDGGSYMNVDLALSHALKLVEEGTDILDIGGCSTRPDADDVSIEDEINRVLPIIRAIRSSSNTTLSNIPISIDTFHSEVAEEAIQNGANIINDISGGLLDEKIYSISAKYNVPIILQHMRGTPKTMNQLTDYNNDLILGISNELYERVKIAINAGVKRWNIIIDPGIGFAKNFNQNLEILKRLNEFNGKDSLLEGFPCLIGVSRKQFIGTVINQPIPQNRNWGTAAACTAAISAGVDILRVHDVKEMSDVAKVADSIWRVKK</sequence>
<organism evidence="26 27">
    <name type="scientific">Glomus cerebriforme</name>
    <dbReference type="NCBI Taxonomy" id="658196"/>
    <lineage>
        <taxon>Eukaryota</taxon>
        <taxon>Fungi</taxon>
        <taxon>Fungi incertae sedis</taxon>
        <taxon>Mucoromycota</taxon>
        <taxon>Glomeromycotina</taxon>
        <taxon>Glomeromycetes</taxon>
        <taxon>Glomerales</taxon>
        <taxon>Glomeraceae</taxon>
        <taxon>Glomus</taxon>
    </lineage>
</organism>
<reference evidence="26 27" key="1">
    <citation type="submission" date="2018-06" db="EMBL/GenBank/DDBJ databases">
        <title>Comparative genomics reveals the genomic features of Rhizophagus irregularis, R. cerebriforme, R. diaphanum and Gigaspora rosea, and their symbiotic lifestyle signature.</title>
        <authorList>
            <person name="Morin E."/>
            <person name="San Clemente H."/>
            <person name="Chen E.C.H."/>
            <person name="De La Providencia I."/>
            <person name="Hainaut M."/>
            <person name="Kuo A."/>
            <person name="Kohler A."/>
            <person name="Murat C."/>
            <person name="Tang N."/>
            <person name="Roy S."/>
            <person name="Loubradou J."/>
            <person name="Henrissat B."/>
            <person name="Grigoriev I.V."/>
            <person name="Corradi N."/>
            <person name="Roux C."/>
            <person name="Martin F.M."/>
        </authorList>
    </citation>
    <scope>NUCLEOTIDE SEQUENCE [LARGE SCALE GENOMIC DNA]</scope>
    <source>
        <strain evidence="26 27">DAOM 227022</strain>
    </source>
</reference>
<dbReference type="SUPFAM" id="SSF51717">
    <property type="entry name" value="Dihydropteroate synthetase-like"/>
    <property type="match status" value="1"/>
</dbReference>
<dbReference type="NCBIfam" id="TIGR00526">
    <property type="entry name" value="folB_dom"/>
    <property type="match status" value="2"/>
</dbReference>
<comment type="catalytic activity">
    <reaction evidence="2">
        <text>6-hydroxymethyl-7,8-dihydropterin + ATP = (7,8-dihydropterin-6-yl)methyl diphosphate + AMP + H(+)</text>
        <dbReference type="Rhea" id="RHEA:11412"/>
        <dbReference type="ChEBI" id="CHEBI:15378"/>
        <dbReference type="ChEBI" id="CHEBI:30616"/>
        <dbReference type="ChEBI" id="CHEBI:44841"/>
        <dbReference type="ChEBI" id="CHEBI:72950"/>
        <dbReference type="ChEBI" id="CHEBI:456215"/>
        <dbReference type="EC" id="2.7.6.3"/>
    </reaction>
</comment>
<dbReference type="EMBL" id="QKYT01000044">
    <property type="protein sequence ID" value="RIA96475.1"/>
    <property type="molecule type" value="Genomic_DNA"/>
</dbReference>
<dbReference type="AlphaFoldDB" id="A0A397TJ15"/>
<dbReference type="InterPro" id="IPR043133">
    <property type="entry name" value="GTP-CH-I_C/QueF"/>
</dbReference>
<dbReference type="GO" id="GO:0005524">
    <property type="term" value="F:ATP binding"/>
    <property type="evidence" value="ECO:0007669"/>
    <property type="project" value="UniProtKB-KW"/>
</dbReference>
<dbReference type="EC" id="4.1.2.25" evidence="11"/>
<comment type="catalytic activity">
    <reaction evidence="3">
        <text>7,8-dihydroneopterin = 6-hydroxymethyl-7,8-dihydropterin + glycolaldehyde</text>
        <dbReference type="Rhea" id="RHEA:10540"/>
        <dbReference type="ChEBI" id="CHEBI:17001"/>
        <dbReference type="ChEBI" id="CHEBI:17071"/>
        <dbReference type="ChEBI" id="CHEBI:44841"/>
        <dbReference type="EC" id="4.1.2.25"/>
    </reaction>
</comment>
<comment type="pathway">
    <text evidence="6">Cofactor biosynthesis; tetrahydrofolate biosynthesis; 2-amino-4-hydroxy-6-hydroxymethyl-7,8-dihydropteridine diphosphate from 7,8-dihydroneopterin triphosphate: step 3/4.</text>
</comment>
<dbReference type="Gene3D" id="3.20.20.20">
    <property type="entry name" value="Dihydropteroate synthase-like"/>
    <property type="match status" value="1"/>
</dbReference>
<evidence type="ECO:0000256" key="17">
    <source>
        <dbReference type="ARBA" id="ARBA00022840"/>
    </source>
</evidence>
<evidence type="ECO:0000256" key="16">
    <source>
        <dbReference type="ARBA" id="ARBA00022777"/>
    </source>
</evidence>
<keyword evidence="16" id="KW-0418">Kinase</keyword>
<evidence type="ECO:0000256" key="22">
    <source>
        <dbReference type="ARBA" id="ARBA00061548"/>
    </source>
</evidence>
<keyword evidence="19" id="KW-0289">Folate biosynthesis</keyword>
<evidence type="ECO:0000256" key="2">
    <source>
        <dbReference type="ARBA" id="ARBA00000198"/>
    </source>
</evidence>
<evidence type="ECO:0000256" key="8">
    <source>
        <dbReference type="ARBA" id="ARBA00009640"/>
    </source>
</evidence>
<protein>
    <recommendedName>
        <fullName evidence="23">Folic acid synthesis protein FOL1</fullName>
        <ecNumber evidence="10">2.5.1.15</ecNumber>
        <ecNumber evidence="12">2.7.6.3</ecNumber>
        <ecNumber evidence="11">4.1.2.25</ecNumber>
    </recommendedName>
    <alternativeName>
        <fullName evidence="24">Folic acid synthesis protein fol1</fullName>
    </alternativeName>
</protein>
<dbReference type="Pfam" id="PF00809">
    <property type="entry name" value="Pterin_bind"/>
    <property type="match status" value="1"/>
</dbReference>
<keyword evidence="18" id="KW-0460">Magnesium</keyword>
<dbReference type="GO" id="GO:0004156">
    <property type="term" value="F:dihydropteroate synthase activity"/>
    <property type="evidence" value="ECO:0007669"/>
    <property type="project" value="UniProtKB-EC"/>
</dbReference>
<dbReference type="InterPro" id="IPR000489">
    <property type="entry name" value="Pterin-binding_dom"/>
</dbReference>
<dbReference type="NCBIfam" id="TIGR01498">
    <property type="entry name" value="folK"/>
    <property type="match status" value="1"/>
</dbReference>
<accession>A0A397TJ15</accession>
<comment type="function">
    <text evidence="21">Catalyzes three sequential steps of tetrahydrofolate biosynthesis.</text>
</comment>
<dbReference type="InterPro" id="IPR006157">
    <property type="entry name" value="FolB_dom"/>
</dbReference>
<dbReference type="Proteomes" id="UP000265703">
    <property type="component" value="Unassembled WGS sequence"/>
</dbReference>
<keyword evidence="14" id="KW-0479">Metal-binding</keyword>
<dbReference type="GO" id="GO:0005740">
    <property type="term" value="C:mitochondrial envelope"/>
    <property type="evidence" value="ECO:0007669"/>
    <property type="project" value="TreeGrafter"/>
</dbReference>
<dbReference type="PANTHER" id="PTHR20941">
    <property type="entry name" value="FOLATE SYNTHESIS PROTEINS"/>
    <property type="match status" value="1"/>
</dbReference>
<comment type="pathway">
    <text evidence="5">Cofactor biosynthesis; tetrahydrofolate biosynthesis; 7,8-dihydrofolate from 2-amino-4-hydroxy-6-hydroxymethyl-7,8-dihydropteridine diphosphate and 4-aminobenzoate: step 1/2.</text>
</comment>
<dbReference type="Gene3D" id="3.30.1130.10">
    <property type="match status" value="2"/>
</dbReference>
<dbReference type="Gene3D" id="3.30.70.560">
    <property type="entry name" value="7,8-Dihydro-6-hydroxymethylpterin-pyrophosphokinase HPPK"/>
    <property type="match status" value="1"/>
</dbReference>
<dbReference type="PANTHER" id="PTHR20941:SF1">
    <property type="entry name" value="FOLIC ACID SYNTHESIS PROTEIN FOL1"/>
    <property type="match status" value="1"/>
</dbReference>
<evidence type="ECO:0000256" key="5">
    <source>
        <dbReference type="ARBA" id="ARBA00004763"/>
    </source>
</evidence>
<dbReference type="GO" id="GO:0046656">
    <property type="term" value="P:folic acid biosynthetic process"/>
    <property type="evidence" value="ECO:0007669"/>
    <property type="project" value="UniProtKB-KW"/>
</dbReference>
<dbReference type="CDD" id="cd00534">
    <property type="entry name" value="DHNA_DHNTPE"/>
    <property type="match status" value="2"/>
</dbReference>
<evidence type="ECO:0000256" key="19">
    <source>
        <dbReference type="ARBA" id="ARBA00022909"/>
    </source>
</evidence>
<dbReference type="NCBIfam" id="TIGR01496">
    <property type="entry name" value="DHPS"/>
    <property type="match status" value="1"/>
</dbReference>
<dbReference type="SUPFAM" id="SSF55620">
    <property type="entry name" value="Tetrahydrobiopterin biosynthesis enzymes-like"/>
    <property type="match status" value="2"/>
</dbReference>
<comment type="cofactor">
    <cofactor evidence="4">
        <name>Mg(2+)</name>
        <dbReference type="ChEBI" id="CHEBI:18420"/>
    </cofactor>
</comment>
<evidence type="ECO:0000256" key="15">
    <source>
        <dbReference type="ARBA" id="ARBA00022741"/>
    </source>
</evidence>
<keyword evidence="20" id="KW-0511">Multifunctional enzyme</keyword>
<dbReference type="GO" id="GO:0003848">
    <property type="term" value="F:2-amino-4-hydroxy-6-hydroxymethyldihydropteridine diphosphokinase activity"/>
    <property type="evidence" value="ECO:0007669"/>
    <property type="project" value="UniProtKB-EC"/>
</dbReference>
<evidence type="ECO:0000313" key="27">
    <source>
        <dbReference type="Proteomes" id="UP000265703"/>
    </source>
</evidence>
<gene>
    <name evidence="26" type="ORF">C1645_754821</name>
</gene>
<dbReference type="GO" id="GO:0016301">
    <property type="term" value="F:kinase activity"/>
    <property type="evidence" value="ECO:0007669"/>
    <property type="project" value="UniProtKB-KW"/>
</dbReference>
<dbReference type="EC" id="2.5.1.15" evidence="10"/>
<evidence type="ECO:0000259" key="25">
    <source>
        <dbReference type="PROSITE" id="PS50972"/>
    </source>
</evidence>
<comment type="similarity">
    <text evidence="9">In the C-terminal section; belongs to the DHPS family.</text>
</comment>
<comment type="similarity">
    <text evidence="22">In the central section; belongs to the HPPK family.</text>
</comment>
<evidence type="ECO:0000256" key="23">
    <source>
        <dbReference type="ARBA" id="ARBA00067568"/>
    </source>
</evidence>